<dbReference type="GO" id="GO:0008108">
    <property type="term" value="F:UDP-glucose:hexose-1-phosphate uridylyltransferase activity"/>
    <property type="evidence" value="ECO:0007669"/>
    <property type="project" value="UniProtKB-UniRule"/>
</dbReference>
<dbReference type="Pfam" id="PF01087">
    <property type="entry name" value="GalP_UDP_transf"/>
    <property type="match status" value="1"/>
</dbReference>
<reference evidence="14 16" key="1">
    <citation type="submission" date="2016-10" db="EMBL/GenBank/DDBJ databases">
        <authorList>
            <person name="Varghese N."/>
            <person name="Submissions S."/>
        </authorList>
    </citation>
    <scope>NUCLEOTIDE SEQUENCE [LARGE SCALE GENOMIC DNA]</scope>
    <source>
        <strain evidence="14 16">NLAE-zl-C224</strain>
    </source>
</reference>
<evidence type="ECO:0000313" key="15">
    <source>
        <dbReference type="EMBL" id="SQB36651.1"/>
    </source>
</evidence>
<proteinExistence type="inferred from homology"/>
<dbReference type="Proteomes" id="UP000250223">
    <property type="component" value="Unassembled WGS sequence"/>
</dbReference>
<reference evidence="13 18" key="3">
    <citation type="submission" date="2020-05" db="EMBL/GenBank/DDBJ databases">
        <title>Draft genome sequence of Clostridium cochlearium strain AGROS13 isolated from a sheep dairy farm in New Zealand.</title>
        <authorList>
            <person name="Gupta T.B."/>
            <person name="Jauregui R."/>
            <person name="Risson A.N."/>
            <person name="Brightwell G."/>
            <person name="Maclean P."/>
        </authorList>
    </citation>
    <scope>NUCLEOTIDE SEQUENCE [LARGE SCALE GENOMIC DNA]</scope>
    <source>
        <strain evidence="13 18">AGROS13</strain>
    </source>
</reference>
<evidence type="ECO:0000256" key="5">
    <source>
        <dbReference type="ARBA" id="ARBA00022490"/>
    </source>
</evidence>
<dbReference type="GeneID" id="70576650"/>
<dbReference type="PIRSF" id="PIRSF006005">
    <property type="entry name" value="GalT_BS"/>
    <property type="match status" value="1"/>
</dbReference>
<evidence type="ECO:0000313" key="13">
    <source>
        <dbReference type="EMBL" id="NOH16627.1"/>
    </source>
</evidence>
<dbReference type="STRING" id="1494.SAMN05216497_101178"/>
<evidence type="ECO:0000313" key="18">
    <source>
        <dbReference type="Proteomes" id="UP000528432"/>
    </source>
</evidence>
<comment type="subcellular location">
    <subcellularLocation>
        <location evidence="2 10">Cytoplasm</location>
    </subcellularLocation>
</comment>
<evidence type="ECO:0000256" key="4">
    <source>
        <dbReference type="ARBA" id="ARBA00008706"/>
    </source>
</evidence>
<evidence type="ECO:0000256" key="9">
    <source>
        <dbReference type="ARBA" id="ARBA00023277"/>
    </source>
</evidence>
<sequence length="517" mass="60777">MINIKREIERLLAFGVNNNLMEEIDKIPVRNYLLELFQVDEPYEREEEFEDINVPTDILNNMLEYAVDNNIIENSTISRDLFDTKIMGALTPRASEVVRSFYDMYYKKGASKATKYFYNMSKALNYIRWDRVKKNMRWEKHTEYGDMEITINLSKPEKDPKEIAKLKNAPQVSYPKCPLCLENVGYKGRLNHPARQNHRVIPVELEDEKWFLQYSPYVYYREHSILFYEKHVPMKICDKTFRRFLCFLEKFPHYFIGSNADLPIVGGSILNHEHFQGGNYVFPMEKALIEEEFQHESFKDIKLGIVKWPMSVIRLKSTNKEALVKLSKYILDSWRIYNDEDLGIISYTLEENNKIPHNTITPISRINSSGEFEIDLVLRNNRANKLYPNGIFHPHEKYHHIKKENIGLIEVMGLAVLPGRLKEELNCIEKILMGDKELLSKIKSSENTAMEKHLKWIEELLDRYGDELSKEEAENVLKEQVGEIFTNILKNAGVFKRDKKGKQGFIKFIKSMGFITD</sequence>
<organism evidence="15 17">
    <name type="scientific">Clostridium cochlearium</name>
    <dbReference type="NCBI Taxonomy" id="1494"/>
    <lineage>
        <taxon>Bacteria</taxon>
        <taxon>Bacillati</taxon>
        <taxon>Bacillota</taxon>
        <taxon>Clostridia</taxon>
        <taxon>Eubacteriales</taxon>
        <taxon>Clostridiaceae</taxon>
        <taxon>Clostridium</taxon>
    </lineage>
</organism>
<dbReference type="NCBIfam" id="NF003629">
    <property type="entry name" value="PRK05270.1-2"/>
    <property type="match status" value="1"/>
</dbReference>
<comment type="catalytic activity">
    <reaction evidence="1 10">
        <text>alpha-D-galactose 1-phosphate + UDP-alpha-D-glucose = alpha-D-glucose 1-phosphate + UDP-alpha-D-galactose</text>
        <dbReference type="Rhea" id="RHEA:13989"/>
        <dbReference type="ChEBI" id="CHEBI:58336"/>
        <dbReference type="ChEBI" id="CHEBI:58601"/>
        <dbReference type="ChEBI" id="CHEBI:58885"/>
        <dbReference type="ChEBI" id="CHEBI:66914"/>
        <dbReference type="EC" id="2.7.7.12"/>
    </reaction>
</comment>
<dbReference type="GO" id="GO:0005737">
    <property type="term" value="C:cytoplasm"/>
    <property type="evidence" value="ECO:0007669"/>
    <property type="project" value="UniProtKB-SubCell"/>
</dbReference>
<keyword evidence="8 10" id="KW-0299">Galactose metabolism</keyword>
<dbReference type="GO" id="GO:0006012">
    <property type="term" value="P:galactose metabolic process"/>
    <property type="evidence" value="ECO:0007669"/>
    <property type="project" value="UniProtKB-UniRule"/>
</dbReference>
<evidence type="ECO:0000256" key="8">
    <source>
        <dbReference type="ARBA" id="ARBA00023144"/>
    </source>
</evidence>
<keyword evidence="7 10" id="KW-0548">Nucleotidyltransferase</keyword>
<reference evidence="15 17" key="2">
    <citation type="submission" date="2018-06" db="EMBL/GenBank/DDBJ databases">
        <authorList>
            <consortium name="Pathogen Informatics"/>
            <person name="Doyle S."/>
        </authorList>
    </citation>
    <scope>NUCLEOTIDE SEQUENCE [LARGE SCALE GENOMIC DNA]</scope>
    <source>
        <strain evidence="15 17">NCTC13028</strain>
    </source>
</reference>
<dbReference type="AlphaFoldDB" id="A0A239ZKY5"/>
<evidence type="ECO:0000259" key="11">
    <source>
        <dbReference type="Pfam" id="PF01087"/>
    </source>
</evidence>
<dbReference type="PANTHER" id="PTHR39191:SF1">
    <property type="entry name" value="DUF4922 DOMAIN-CONTAINING PROTEIN"/>
    <property type="match status" value="1"/>
</dbReference>
<evidence type="ECO:0000256" key="2">
    <source>
        <dbReference type="ARBA" id="ARBA00004496"/>
    </source>
</evidence>
<comment type="pathway">
    <text evidence="3 10">Carbohydrate metabolism; galactose metabolism.</text>
</comment>
<evidence type="ECO:0000256" key="1">
    <source>
        <dbReference type="ARBA" id="ARBA00001107"/>
    </source>
</evidence>
<keyword evidence="16" id="KW-1185">Reference proteome</keyword>
<dbReference type="InterPro" id="IPR005849">
    <property type="entry name" value="GalP_Utransf_N"/>
</dbReference>
<dbReference type="EMBL" id="FNGL01000001">
    <property type="protein sequence ID" value="SDK83709.1"/>
    <property type="molecule type" value="Genomic_DNA"/>
</dbReference>
<dbReference type="EMBL" id="JABFIF010000020">
    <property type="protein sequence ID" value="NOH16627.1"/>
    <property type="molecule type" value="Genomic_DNA"/>
</dbReference>
<dbReference type="UniPathway" id="UPA00214"/>
<comment type="similarity">
    <text evidence="4 10">Belongs to the galactose-1-phosphate uridylyltransferase type 2 family.</text>
</comment>
<dbReference type="Proteomes" id="UP000528432">
    <property type="component" value="Unassembled WGS sequence"/>
</dbReference>
<dbReference type="OrthoDB" id="2293at2"/>
<evidence type="ECO:0000313" key="17">
    <source>
        <dbReference type="Proteomes" id="UP000250223"/>
    </source>
</evidence>
<protein>
    <recommendedName>
        <fullName evidence="10">Galactose-1-phosphate uridylyltransferase</fullName>
        <shortName evidence="10">Gal-1-P uridylyltransferase</shortName>
        <ecNumber evidence="10">2.7.7.12</ecNumber>
    </recommendedName>
    <alternativeName>
        <fullName evidence="10">UDP-glucose--hexose-1-phosphate uridylyltransferase</fullName>
    </alternativeName>
</protein>
<dbReference type="Proteomes" id="UP000198811">
    <property type="component" value="Unassembled WGS sequence"/>
</dbReference>
<gene>
    <name evidence="10" type="primary">galT</name>
    <name evidence="13" type="ORF">HMJ28_09545</name>
    <name evidence="15" type="ORF">NCTC13028_02509</name>
    <name evidence="14" type="ORF">SAMN05216497_101178</name>
</gene>
<dbReference type="RefSeq" id="WP_089863041.1">
    <property type="nucleotide sequence ID" value="NZ_CP173238.1"/>
</dbReference>
<feature type="domain" description="Galactose-1-phosphate uridyl transferase C-terminal" evidence="12">
    <location>
        <begin position="249"/>
        <end position="430"/>
    </location>
</feature>
<dbReference type="EMBL" id="UAWC01000027">
    <property type="protein sequence ID" value="SQB36651.1"/>
    <property type="molecule type" value="Genomic_DNA"/>
</dbReference>
<feature type="domain" description="Galactose-1-phosphate uridyl transferase N-terminal" evidence="11">
    <location>
        <begin position="34"/>
        <end position="233"/>
    </location>
</feature>
<name>A0A239ZKY5_CLOCO</name>
<evidence type="ECO:0000259" key="12">
    <source>
        <dbReference type="Pfam" id="PF02744"/>
    </source>
</evidence>
<keyword evidence="6 10" id="KW-0808">Transferase</keyword>
<evidence type="ECO:0000256" key="3">
    <source>
        <dbReference type="ARBA" id="ARBA00004947"/>
    </source>
</evidence>
<dbReference type="Pfam" id="PF02744">
    <property type="entry name" value="GalP_UDP_tr_C"/>
    <property type="match status" value="1"/>
</dbReference>
<keyword evidence="9 10" id="KW-0119">Carbohydrate metabolism</keyword>
<dbReference type="InterPro" id="IPR005850">
    <property type="entry name" value="GalP_Utransf_C"/>
</dbReference>
<keyword evidence="5 10" id="KW-0963">Cytoplasm</keyword>
<evidence type="ECO:0000313" key="14">
    <source>
        <dbReference type="EMBL" id="SDK83709.1"/>
    </source>
</evidence>
<accession>A0A239ZKY5</accession>
<dbReference type="EC" id="2.7.7.12" evidence="10"/>
<dbReference type="HAMAP" id="MF_00571">
    <property type="entry name" value="GalP_UDP_trans"/>
    <property type="match status" value="1"/>
</dbReference>
<evidence type="ECO:0000256" key="10">
    <source>
        <dbReference type="HAMAP-Rule" id="MF_00571"/>
    </source>
</evidence>
<evidence type="ECO:0000256" key="7">
    <source>
        <dbReference type="ARBA" id="ARBA00022695"/>
    </source>
</evidence>
<evidence type="ECO:0000313" key="16">
    <source>
        <dbReference type="Proteomes" id="UP000198811"/>
    </source>
</evidence>
<dbReference type="InterPro" id="IPR000766">
    <property type="entry name" value="GalP_uridyl_Trfase_II"/>
</dbReference>
<dbReference type="PANTHER" id="PTHR39191">
    <property type="entry name" value="GALACTOSE-1-PHOSPHATE URIDYLYLTRANSFERASE"/>
    <property type="match status" value="1"/>
</dbReference>
<evidence type="ECO:0000256" key="6">
    <source>
        <dbReference type="ARBA" id="ARBA00022679"/>
    </source>
</evidence>